<evidence type="ECO:0008006" key="3">
    <source>
        <dbReference type="Google" id="ProtNLM"/>
    </source>
</evidence>
<dbReference type="Proteomes" id="UP000028302">
    <property type="component" value="Unassembled WGS sequence"/>
</dbReference>
<dbReference type="CDD" id="cd03443">
    <property type="entry name" value="PaaI_thioesterase"/>
    <property type="match status" value="1"/>
</dbReference>
<dbReference type="InterPro" id="IPR027961">
    <property type="entry name" value="DUF4442"/>
</dbReference>
<reference evidence="1 2" key="1">
    <citation type="submission" date="2013-03" db="EMBL/GenBank/DDBJ databases">
        <title>Salinisphaera hydrothermalis C41B8 Genome Sequencing.</title>
        <authorList>
            <person name="Li C."/>
            <person name="Lai Q."/>
            <person name="Shao Z."/>
        </authorList>
    </citation>
    <scope>NUCLEOTIDE SEQUENCE [LARGE SCALE GENOMIC DNA]</scope>
    <source>
        <strain evidence="1 2">C41B8</strain>
    </source>
</reference>
<dbReference type="eggNOG" id="COG2050">
    <property type="taxonomic scope" value="Bacteria"/>
</dbReference>
<evidence type="ECO:0000313" key="2">
    <source>
        <dbReference type="Proteomes" id="UP000028302"/>
    </source>
</evidence>
<dbReference type="Pfam" id="PF14539">
    <property type="entry name" value="DUF4442"/>
    <property type="match status" value="1"/>
</dbReference>
<gene>
    <name evidence="1" type="ORF">C41B8_11900</name>
</gene>
<proteinExistence type="predicted"/>
<dbReference type="RefSeq" id="WP_037338422.1">
    <property type="nucleotide sequence ID" value="NZ_APNK01000018.1"/>
</dbReference>
<evidence type="ECO:0000313" key="1">
    <source>
        <dbReference type="EMBL" id="KEZ77018.1"/>
    </source>
</evidence>
<name>A0A084IJY4_SALHC</name>
<dbReference type="Gene3D" id="3.10.129.10">
    <property type="entry name" value="Hotdog Thioesterase"/>
    <property type="match status" value="1"/>
</dbReference>
<comment type="caution">
    <text evidence="1">The sequence shown here is derived from an EMBL/GenBank/DDBJ whole genome shotgun (WGS) entry which is preliminary data.</text>
</comment>
<sequence length="157" mass="17666">MTDRSPILSHWRRLQSKPGGRWLFARAVCLRAPYFATIKPSVNRLEPGFCETGLTKRRRLHNHIGTVHAIAMCNLAELAAGLMAEATVRPAWRWIPKSMTVAYRAKAETDLVARARPAETARLDDGVNYDVEVSIIDTRDTEVMHATITLWITRATA</sequence>
<dbReference type="STRING" id="1304275.C41B8_11900"/>
<dbReference type="SUPFAM" id="SSF54637">
    <property type="entry name" value="Thioesterase/thiol ester dehydrase-isomerase"/>
    <property type="match status" value="1"/>
</dbReference>
<dbReference type="EMBL" id="APNK01000018">
    <property type="protein sequence ID" value="KEZ77018.1"/>
    <property type="molecule type" value="Genomic_DNA"/>
</dbReference>
<organism evidence="1 2">
    <name type="scientific">Salinisphaera hydrothermalis (strain C41B8)</name>
    <dbReference type="NCBI Taxonomy" id="1304275"/>
    <lineage>
        <taxon>Bacteria</taxon>
        <taxon>Pseudomonadati</taxon>
        <taxon>Pseudomonadota</taxon>
        <taxon>Gammaproteobacteria</taxon>
        <taxon>Salinisphaerales</taxon>
        <taxon>Salinisphaeraceae</taxon>
        <taxon>Salinisphaera</taxon>
    </lineage>
</organism>
<accession>A0A084IJY4</accession>
<dbReference type="AlphaFoldDB" id="A0A084IJY4"/>
<dbReference type="PATRIC" id="fig|1304275.5.peg.2428"/>
<keyword evidence="2" id="KW-1185">Reference proteome</keyword>
<dbReference type="OrthoDB" id="793353at2"/>
<protein>
    <recommendedName>
        <fullName evidence="3">DUF4442 domain-containing protein</fullName>
    </recommendedName>
</protein>
<dbReference type="InterPro" id="IPR029069">
    <property type="entry name" value="HotDog_dom_sf"/>
</dbReference>